<dbReference type="InterPro" id="IPR012337">
    <property type="entry name" value="RNaseH-like_sf"/>
</dbReference>
<dbReference type="SMART" id="SM00479">
    <property type="entry name" value="EXOIII"/>
    <property type="match status" value="1"/>
</dbReference>
<feature type="domain" description="Exonuclease" evidence="1">
    <location>
        <begin position="5"/>
        <end position="180"/>
    </location>
</feature>
<accession>A0A3E3K1C8</accession>
<dbReference type="Gene3D" id="3.30.420.10">
    <property type="entry name" value="Ribonuclease H-like superfamily/Ribonuclease H"/>
    <property type="match status" value="1"/>
</dbReference>
<dbReference type="Proteomes" id="UP000261080">
    <property type="component" value="Unassembled WGS sequence"/>
</dbReference>
<organism evidence="2 3">
    <name type="scientific">Sellimonas intestinalis</name>
    <dbReference type="NCBI Taxonomy" id="1653434"/>
    <lineage>
        <taxon>Bacteria</taxon>
        <taxon>Bacillati</taxon>
        <taxon>Bacillota</taxon>
        <taxon>Clostridia</taxon>
        <taxon>Lachnospirales</taxon>
        <taxon>Lachnospiraceae</taxon>
        <taxon>Sellimonas</taxon>
    </lineage>
</organism>
<evidence type="ECO:0000313" key="3">
    <source>
        <dbReference type="Proteomes" id="UP000261080"/>
    </source>
</evidence>
<protein>
    <recommendedName>
        <fullName evidence="1">Exonuclease domain-containing protein</fullName>
    </recommendedName>
</protein>
<gene>
    <name evidence="2" type="ORF">DW016_08400</name>
</gene>
<dbReference type="GeneID" id="97192085"/>
<dbReference type="EMBL" id="QVLX01000004">
    <property type="protein sequence ID" value="RGE86960.1"/>
    <property type="molecule type" value="Genomic_DNA"/>
</dbReference>
<reference evidence="2 3" key="1">
    <citation type="submission" date="2018-08" db="EMBL/GenBank/DDBJ databases">
        <title>A genome reference for cultivated species of the human gut microbiota.</title>
        <authorList>
            <person name="Zou Y."/>
            <person name="Xue W."/>
            <person name="Luo G."/>
        </authorList>
    </citation>
    <scope>NUCLEOTIDE SEQUENCE [LARGE SCALE GENOMIC DNA]</scope>
    <source>
        <strain evidence="2 3">AF37-2AT</strain>
    </source>
</reference>
<dbReference type="RefSeq" id="WP_024732039.1">
    <property type="nucleotide sequence ID" value="NZ_BAABYU010000001.1"/>
</dbReference>
<evidence type="ECO:0000259" key="1">
    <source>
        <dbReference type="SMART" id="SM00479"/>
    </source>
</evidence>
<dbReference type="InterPro" id="IPR013520">
    <property type="entry name" value="Ribonucl_H"/>
</dbReference>
<dbReference type="GO" id="GO:0004527">
    <property type="term" value="F:exonuclease activity"/>
    <property type="evidence" value="ECO:0007669"/>
    <property type="project" value="UniProtKB-ARBA"/>
</dbReference>
<name>A0A3E3K1C8_9FIRM</name>
<dbReference type="AlphaFoldDB" id="A0A3E3K1C8"/>
<dbReference type="SUPFAM" id="SSF53098">
    <property type="entry name" value="Ribonuclease H-like"/>
    <property type="match status" value="1"/>
</dbReference>
<proteinExistence type="predicted"/>
<dbReference type="InterPro" id="IPR036397">
    <property type="entry name" value="RNaseH_sf"/>
</dbReference>
<sequence length="186" mass="21583">MECCNFAVIDTETNWNDEVMSIGIVAADARSKEKIDSLYYIISPEYQVGGIYSAELGFCEHGISVASRKQALKEIRQWLDAYKIEKLFAYNASFDKRHLWEYAMFEWYDIMRLAAYRQYNRAIPACADCCKTGKLKRGYGVEEIFKMLTGDDRYSETHNAVRDAEDELRIIQLLGHGLQQYEIARI</sequence>
<dbReference type="GO" id="GO:0003676">
    <property type="term" value="F:nucleic acid binding"/>
    <property type="evidence" value="ECO:0007669"/>
    <property type="project" value="InterPro"/>
</dbReference>
<comment type="caution">
    <text evidence="2">The sequence shown here is derived from an EMBL/GenBank/DDBJ whole genome shotgun (WGS) entry which is preliminary data.</text>
</comment>
<evidence type="ECO:0000313" key="2">
    <source>
        <dbReference type="EMBL" id="RGE86960.1"/>
    </source>
</evidence>
<dbReference type="OrthoDB" id="2002266at2"/>
<keyword evidence="3" id="KW-1185">Reference proteome</keyword>